<dbReference type="PANTHER" id="PTHR23236">
    <property type="entry name" value="EUKARYOTIC TRANSLATION INITIATION FACTOR 4B/4H"/>
    <property type="match status" value="1"/>
</dbReference>
<name>A0A6P6RT38_9EIME</name>
<dbReference type="Proteomes" id="UP000515125">
    <property type="component" value="Unplaced"/>
</dbReference>
<keyword evidence="1 2" id="KW-0694">RNA-binding</keyword>
<gene>
    <name evidence="6" type="primary">LOC34617333</name>
</gene>
<dbReference type="SMART" id="SM00360">
    <property type="entry name" value="RRM"/>
    <property type="match status" value="1"/>
</dbReference>
<dbReference type="RefSeq" id="XP_026190275.1">
    <property type="nucleotide sequence ID" value="XM_026334490.1"/>
</dbReference>
<dbReference type="CDD" id="cd12400">
    <property type="entry name" value="RRM_Nop6"/>
    <property type="match status" value="1"/>
</dbReference>
<accession>A0A6P6RT38</accession>
<feature type="domain" description="RRM" evidence="4">
    <location>
        <begin position="75"/>
        <end position="154"/>
    </location>
</feature>
<reference evidence="6" key="1">
    <citation type="submission" date="2025-08" db="UniProtKB">
        <authorList>
            <consortium name="RefSeq"/>
        </authorList>
    </citation>
    <scope>IDENTIFICATION</scope>
</reference>
<protein>
    <submittedName>
        <fullName evidence="6">Uncharacterized RNA-binding protein C365.04c</fullName>
    </submittedName>
</protein>
<sequence>MKRSMQLVKSALREQRMTSKSKKIKKSQEHDPTPHKQGKHRQNAPQKQSEQQPAELQEVHRVADECRQDSQKVRYVLFVGNLPLSASADEVRSFFGRKLQLFIKDVRLLTDKQTKAPKGCAFVEFNNKDALQIALNYDGRTLGERRIRVELTAGGGGKSKNRMEKIKKKNADLRKRRASANYVPQICLSARALFYASTRTSLV</sequence>
<evidence type="ECO:0000256" key="3">
    <source>
        <dbReference type="SAM" id="MobiDB-lite"/>
    </source>
</evidence>
<evidence type="ECO:0000259" key="4">
    <source>
        <dbReference type="PROSITE" id="PS50102"/>
    </source>
</evidence>
<dbReference type="PANTHER" id="PTHR23236:SF51">
    <property type="entry name" value="NUCLEOLAR PROTEIN 6"/>
    <property type="match status" value="1"/>
</dbReference>
<proteinExistence type="predicted"/>
<evidence type="ECO:0000256" key="1">
    <source>
        <dbReference type="ARBA" id="ARBA00022884"/>
    </source>
</evidence>
<dbReference type="InterPro" id="IPR034228">
    <property type="entry name" value="Nop6_RRM"/>
</dbReference>
<dbReference type="GO" id="GO:0042274">
    <property type="term" value="P:ribosomal small subunit biogenesis"/>
    <property type="evidence" value="ECO:0007669"/>
    <property type="project" value="TreeGrafter"/>
</dbReference>
<feature type="compositionally biased region" description="Polar residues" evidence="3">
    <location>
        <begin position="43"/>
        <end position="53"/>
    </location>
</feature>
<dbReference type="SUPFAM" id="SSF54928">
    <property type="entry name" value="RNA-binding domain, RBD"/>
    <property type="match status" value="1"/>
</dbReference>
<evidence type="ECO:0000313" key="6">
    <source>
        <dbReference type="RefSeq" id="XP_026190275.1"/>
    </source>
</evidence>
<evidence type="ECO:0000256" key="2">
    <source>
        <dbReference type="PROSITE-ProRule" id="PRU00176"/>
    </source>
</evidence>
<dbReference type="GO" id="GO:0005730">
    <property type="term" value="C:nucleolus"/>
    <property type="evidence" value="ECO:0007669"/>
    <property type="project" value="TreeGrafter"/>
</dbReference>
<dbReference type="GeneID" id="34617333"/>
<dbReference type="InterPro" id="IPR000504">
    <property type="entry name" value="RRM_dom"/>
</dbReference>
<feature type="region of interest" description="Disordered" evidence="3">
    <location>
        <begin position="1"/>
        <end position="53"/>
    </location>
</feature>
<keyword evidence="5" id="KW-1185">Reference proteome</keyword>
<dbReference type="OrthoDB" id="4726at2759"/>
<dbReference type="InterPro" id="IPR035979">
    <property type="entry name" value="RBD_domain_sf"/>
</dbReference>
<dbReference type="Gene3D" id="3.30.70.330">
    <property type="match status" value="1"/>
</dbReference>
<dbReference type="PROSITE" id="PS50102">
    <property type="entry name" value="RRM"/>
    <property type="match status" value="1"/>
</dbReference>
<dbReference type="Pfam" id="PF00076">
    <property type="entry name" value="RRM_1"/>
    <property type="match status" value="1"/>
</dbReference>
<dbReference type="GO" id="GO:0019843">
    <property type="term" value="F:rRNA binding"/>
    <property type="evidence" value="ECO:0007669"/>
    <property type="project" value="TreeGrafter"/>
</dbReference>
<organism evidence="5 6">
    <name type="scientific">Cyclospora cayetanensis</name>
    <dbReference type="NCBI Taxonomy" id="88456"/>
    <lineage>
        <taxon>Eukaryota</taxon>
        <taxon>Sar</taxon>
        <taxon>Alveolata</taxon>
        <taxon>Apicomplexa</taxon>
        <taxon>Conoidasida</taxon>
        <taxon>Coccidia</taxon>
        <taxon>Eucoccidiorida</taxon>
        <taxon>Eimeriorina</taxon>
        <taxon>Eimeriidae</taxon>
        <taxon>Cyclospora</taxon>
    </lineage>
</organism>
<dbReference type="InterPro" id="IPR012677">
    <property type="entry name" value="Nucleotide-bd_a/b_plait_sf"/>
</dbReference>
<evidence type="ECO:0000313" key="5">
    <source>
        <dbReference type="Proteomes" id="UP000515125"/>
    </source>
</evidence>
<dbReference type="AlphaFoldDB" id="A0A6P6RT38"/>